<dbReference type="EMBL" id="CP016757">
    <property type="protein sequence ID" value="ANZ46611.1"/>
    <property type="molecule type" value="Genomic_DNA"/>
</dbReference>
<dbReference type="AlphaFoldDB" id="A0A1B2I9I5"/>
<gene>
    <name evidence="2" type="ORF">BED41_07215</name>
</gene>
<dbReference type="Pfam" id="PF17194">
    <property type="entry name" value="AbiEi_3_N"/>
    <property type="match status" value="1"/>
</dbReference>
<dbReference type="Proteomes" id="UP000093044">
    <property type="component" value="Chromosome"/>
</dbReference>
<dbReference type="STRING" id="1197717.BED41_07215"/>
<protein>
    <recommendedName>
        <fullName evidence="1">Transcriptional regulator AbiEi antitoxin N-terminal domain-containing protein</fullName>
    </recommendedName>
</protein>
<dbReference type="Pfam" id="PF11459">
    <property type="entry name" value="AbiEi_3"/>
    <property type="match status" value="1"/>
</dbReference>
<dbReference type="OrthoDB" id="1550938at2"/>
<evidence type="ECO:0000313" key="3">
    <source>
        <dbReference type="Proteomes" id="UP000093044"/>
    </source>
</evidence>
<accession>A0A1B2I9I5</accession>
<dbReference type="GeneID" id="83057639"/>
<reference evidence="2" key="1">
    <citation type="submission" date="2016-08" db="EMBL/GenBank/DDBJ databases">
        <title>Complete genome of Cloacibacillus porcorum.</title>
        <authorList>
            <person name="Looft T."/>
            <person name="Bayles D.O."/>
            <person name="Alt D.P."/>
        </authorList>
    </citation>
    <scope>NUCLEOTIDE SEQUENCE [LARGE SCALE GENOMIC DNA]</scope>
    <source>
        <strain evidence="2">CL-84</strain>
    </source>
</reference>
<name>A0A1B2I9I5_9BACT</name>
<dbReference type="InterPro" id="IPR033455">
    <property type="entry name" value="AbiEi_3_N"/>
</dbReference>
<dbReference type="RefSeq" id="WP_066749086.1">
    <property type="nucleotide sequence ID" value="NZ_CP016757.1"/>
</dbReference>
<keyword evidence="3" id="KW-1185">Reference proteome</keyword>
<dbReference type="InterPro" id="IPR021561">
    <property type="entry name" value="AbiEi_3"/>
</dbReference>
<proteinExistence type="predicted"/>
<evidence type="ECO:0000259" key="1">
    <source>
        <dbReference type="Pfam" id="PF17194"/>
    </source>
</evidence>
<dbReference type="KEGG" id="cpor:BED41_07215"/>
<evidence type="ECO:0000313" key="2">
    <source>
        <dbReference type="EMBL" id="ANZ46611.1"/>
    </source>
</evidence>
<organism evidence="2 3">
    <name type="scientific">Cloacibacillus porcorum</name>
    <dbReference type="NCBI Taxonomy" id="1197717"/>
    <lineage>
        <taxon>Bacteria</taxon>
        <taxon>Thermotogati</taxon>
        <taxon>Synergistota</taxon>
        <taxon>Synergistia</taxon>
        <taxon>Synergistales</taxon>
        <taxon>Synergistaceae</taxon>
        <taxon>Cloacibacillus</taxon>
    </lineage>
</organism>
<sequence>MVNNKEQKLKSLVGIRISGVPLLASYLTRSGISPNLQQYYRRSGWLERIGRGAYIWPGDMLDWQGILYALQSQINMPVHIGARTALALQGYAQFLRGEGERVFIFSGQTRILPAWTADAAGLTKFCLCHTSFLTDDRAGITDIPHKTISIRCSSPERAILETLHLAPQTISYSEAYQLTENLDTLRPQLLQELLSGCNSIRVKRTFLLFADRAGHSWAQRLDRDKISLGKGVRSLGKNGVYLERYGLVIPQELNRLWQ</sequence>
<feature type="domain" description="Transcriptional regulator AbiEi antitoxin N-terminal" evidence="1">
    <location>
        <begin position="6"/>
        <end position="96"/>
    </location>
</feature>